<feature type="transmembrane region" description="Helical" evidence="7">
    <location>
        <begin position="70"/>
        <end position="91"/>
    </location>
</feature>
<evidence type="ECO:0000256" key="7">
    <source>
        <dbReference type="SAM" id="Phobius"/>
    </source>
</evidence>
<dbReference type="InterPro" id="IPR052337">
    <property type="entry name" value="SAT4-like"/>
</dbReference>
<dbReference type="GO" id="GO:0016020">
    <property type="term" value="C:membrane"/>
    <property type="evidence" value="ECO:0007669"/>
    <property type="project" value="UniProtKB-SubCell"/>
</dbReference>
<feature type="transmembrane region" description="Helical" evidence="7">
    <location>
        <begin position="116"/>
        <end position="136"/>
    </location>
</feature>
<name>A0A8H7W2T7_9HELO</name>
<dbReference type="Pfam" id="PF20684">
    <property type="entry name" value="Fung_rhodopsin"/>
    <property type="match status" value="1"/>
</dbReference>
<evidence type="ECO:0000256" key="1">
    <source>
        <dbReference type="ARBA" id="ARBA00004141"/>
    </source>
</evidence>
<comment type="caution">
    <text evidence="9">The sequence shown here is derived from an EMBL/GenBank/DDBJ whole genome shotgun (WGS) entry which is preliminary data.</text>
</comment>
<sequence>MGISFFPLLGRALCVAWSDTAARHPSTYETSMKLLLPARIFYALFLWCMKMCLLELYLRICKNLPMYRKIGLWIRAGLYITFVAIVLLTLLECRPIKLMWNDDPAGNQCRRARVNLISMAVANVVTDVALIIFPISFLRQAGLDFSKFIRLGILFALGSLIIITTLVRLPLILRDDAQAIRSMWASIEIACASVVANAPFFQAVFIDWQLGGSHNKSIAERRQSQLTNTSNRRKSNSSRVNSDRRVSLWHIEERLDSESGNRESFGNGGTKGSGDEFVTVPQGYFEYQARPADEIEIGTPFTGLDVKKPNL</sequence>
<evidence type="ECO:0000256" key="5">
    <source>
        <dbReference type="ARBA" id="ARBA00038359"/>
    </source>
</evidence>
<keyword evidence="2 7" id="KW-0812">Transmembrane</keyword>
<evidence type="ECO:0000313" key="10">
    <source>
        <dbReference type="Proteomes" id="UP000664132"/>
    </source>
</evidence>
<dbReference type="PANTHER" id="PTHR33048">
    <property type="entry name" value="PTH11-LIKE INTEGRAL MEMBRANE PROTEIN (AFU_ORTHOLOGUE AFUA_5G11245)"/>
    <property type="match status" value="1"/>
</dbReference>
<dbReference type="Proteomes" id="UP000664132">
    <property type="component" value="Unassembled WGS sequence"/>
</dbReference>
<evidence type="ECO:0000313" key="9">
    <source>
        <dbReference type="EMBL" id="KAG4415075.1"/>
    </source>
</evidence>
<feature type="transmembrane region" description="Helical" evidence="7">
    <location>
        <begin position="148"/>
        <end position="171"/>
    </location>
</feature>
<feature type="domain" description="Rhodopsin" evidence="8">
    <location>
        <begin position="29"/>
        <end position="205"/>
    </location>
</feature>
<proteinExistence type="inferred from homology"/>
<evidence type="ECO:0000256" key="3">
    <source>
        <dbReference type="ARBA" id="ARBA00022989"/>
    </source>
</evidence>
<dbReference type="AlphaFoldDB" id="A0A8H7W2T7"/>
<organism evidence="9 10">
    <name type="scientific">Cadophora malorum</name>
    <dbReference type="NCBI Taxonomy" id="108018"/>
    <lineage>
        <taxon>Eukaryota</taxon>
        <taxon>Fungi</taxon>
        <taxon>Dikarya</taxon>
        <taxon>Ascomycota</taxon>
        <taxon>Pezizomycotina</taxon>
        <taxon>Leotiomycetes</taxon>
        <taxon>Helotiales</taxon>
        <taxon>Ploettnerulaceae</taxon>
        <taxon>Cadophora</taxon>
    </lineage>
</organism>
<gene>
    <name evidence="9" type="ORF">IFR04_011800</name>
</gene>
<keyword evidence="3 7" id="KW-1133">Transmembrane helix</keyword>
<evidence type="ECO:0000259" key="8">
    <source>
        <dbReference type="Pfam" id="PF20684"/>
    </source>
</evidence>
<comment type="subcellular location">
    <subcellularLocation>
        <location evidence="1">Membrane</location>
        <topology evidence="1">Multi-pass membrane protein</topology>
    </subcellularLocation>
</comment>
<keyword evidence="10" id="KW-1185">Reference proteome</keyword>
<evidence type="ECO:0000256" key="2">
    <source>
        <dbReference type="ARBA" id="ARBA00022692"/>
    </source>
</evidence>
<evidence type="ECO:0000256" key="6">
    <source>
        <dbReference type="SAM" id="MobiDB-lite"/>
    </source>
</evidence>
<keyword evidence="4 7" id="KW-0472">Membrane</keyword>
<dbReference type="PANTHER" id="PTHR33048:SF19">
    <property type="entry name" value="MEMBRANE PROTEIN PTH11-LIKE, PUTATIVE (AFU_ORTHOLOGUE AFUA_1G14080)-RELATED"/>
    <property type="match status" value="1"/>
</dbReference>
<dbReference type="InterPro" id="IPR049326">
    <property type="entry name" value="Rhodopsin_dom_fungi"/>
</dbReference>
<feature type="transmembrane region" description="Helical" evidence="7">
    <location>
        <begin position="34"/>
        <end position="58"/>
    </location>
</feature>
<accession>A0A8H7W2T7</accession>
<evidence type="ECO:0000256" key="4">
    <source>
        <dbReference type="ARBA" id="ARBA00023136"/>
    </source>
</evidence>
<protein>
    <recommendedName>
        <fullName evidence="8">Rhodopsin domain-containing protein</fullName>
    </recommendedName>
</protein>
<dbReference type="OrthoDB" id="2988756at2759"/>
<dbReference type="EMBL" id="JAFJYH010000237">
    <property type="protein sequence ID" value="KAG4415075.1"/>
    <property type="molecule type" value="Genomic_DNA"/>
</dbReference>
<feature type="region of interest" description="Disordered" evidence="6">
    <location>
        <begin position="222"/>
        <end position="243"/>
    </location>
</feature>
<reference evidence="9" key="1">
    <citation type="submission" date="2021-02" db="EMBL/GenBank/DDBJ databases">
        <title>Genome sequence Cadophora malorum strain M34.</title>
        <authorList>
            <person name="Stefanovic E."/>
            <person name="Vu D."/>
            <person name="Scully C."/>
            <person name="Dijksterhuis J."/>
            <person name="Roader J."/>
            <person name="Houbraken J."/>
        </authorList>
    </citation>
    <scope>NUCLEOTIDE SEQUENCE</scope>
    <source>
        <strain evidence="9">M34</strain>
    </source>
</reference>
<comment type="similarity">
    <text evidence="5">Belongs to the SAT4 family.</text>
</comment>